<name>A0A0L6ZAB0_9CLOT</name>
<evidence type="ECO:0000313" key="3">
    <source>
        <dbReference type="Proteomes" id="UP000037043"/>
    </source>
</evidence>
<dbReference type="STRING" id="36844.SAMN04488501_13210"/>
<sequence>MVNRIEGEKVIGIKQSLKSIKSDRGKCLYVAKDADAKLTTPVIKLANEKSLQINYVETMKELGVLCGIEVGAAVALVTK</sequence>
<accession>A0A0L6ZAB0</accession>
<dbReference type="PATRIC" id="fig|1121318.3.peg.2017"/>
<dbReference type="RefSeq" id="WP_052221530.1">
    <property type="nucleotide sequence ID" value="NZ_LHUR01000022.1"/>
</dbReference>
<dbReference type="SUPFAM" id="SSF55315">
    <property type="entry name" value="L30e-like"/>
    <property type="match status" value="1"/>
</dbReference>
<dbReference type="AlphaFoldDB" id="A0A0L6ZAB0"/>
<feature type="domain" description="Ribosomal protein eL8/eL30/eS12/Gadd45" evidence="1">
    <location>
        <begin position="10"/>
        <end position="78"/>
    </location>
</feature>
<dbReference type="EMBL" id="LHUR01000022">
    <property type="protein sequence ID" value="KOA19907.1"/>
    <property type="molecule type" value="Genomic_DNA"/>
</dbReference>
<dbReference type="Pfam" id="PF01248">
    <property type="entry name" value="Ribosomal_L7Ae"/>
    <property type="match status" value="1"/>
</dbReference>
<gene>
    <name evidence="2" type="primary">rplGB</name>
    <name evidence="2" type="ORF">CLHOM_19960</name>
</gene>
<reference evidence="3" key="1">
    <citation type="submission" date="2015-08" db="EMBL/GenBank/DDBJ databases">
        <title>Genome sequence of the strict anaerobe Clostridium homopropionicum LuHBu1 (DSM 5847T).</title>
        <authorList>
            <person name="Poehlein A."/>
            <person name="Beck M."/>
            <person name="Schiel-Bengelsdorf B."/>
            <person name="Bengelsdorf F.R."/>
            <person name="Daniel R."/>
            <person name="Duerre P."/>
        </authorList>
    </citation>
    <scope>NUCLEOTIDE SEQUENCE [LARGE SCALE GENOMIC DNA]</scope>
    <source>
        <strain evidence="3">DSM 5847</strain>
    </source>
</reference>
<dbReference type="InterPro" id="IPR004038">
    <property type="entry name" value="Ribosomal_eL8/eL30/eS12/Gad45"/>
</dbReference>
<keyword evidence="3" id="KW-1185">Reference proteome</keyword>
<organism evidence="2 3">
    <name type="scientific">Clostridium homopropionicum DSM 5847</name>
    <dbReference type="NCBI Taxonomy" id="1121318"/>
    <lineage>
        <taxon>Bacteria</taxon>
        <taxon>Bacillati</taxon>
        <taxon>Bacillota</taxon>
        <taxon>Clostridia</taxon>
        <taxon>Eubacteriales</taxon>
        <taxon>Clostridiaceae</taxon>
        <taxon>Clostridium</taxon>
    </lineage>
</organism>
<protein>
    <submittedName>
        <fullName evidence="2">Ribosome-associated protein L7Ae-like protein</fullName>
    </submittedName>
</protein>
<evidence type="ECO:0000313" key="2">
    <source>
        <dbReference type="EMBL" id="KOA19907.1"/>
    </source>
</evidence>
<dbReference type="InterPro" id="IPR029064">
    <property type="entry name" value="Ribosomal_eL30-like_sf"/>
</dbReference>
<evidence type="ECO:0000259" key="1">
    <source>
        <dbReference type="Pfam" id="PF01248"/>
    </source>
</evidence>
<dbReference type="Proteomes" id="UP000037043">
    <property type="component" value="Unassembled WGS sequence"/>
</dbReference>
<dbReference type="Gene3D" id="3.30.1330.30">
    <property type="match status" value="1"/>
</dbReference>
<proteinExistence type="predicted"/>
<comment type="caution">
    <text evidence="2">The sequence shown here is derived from an EMBL/GenBank/DDBJ whole genome shotgun (WGS) entry which is preliminary data.</text>
</comment>